<evidence type="ECO:0000313" key="2">
    <source>
        <dbReference type="Proteomes" id="UP000178870"/>
    </source>
</evidence>
<dbReference type="PANTHER" id="PTHR43861">
    <property type="entry name" value="TRANS-ACONITATE 2-METHYLTRANSFERASE-RELATED"/>
    <property type="match status" value="1"/>
</dbReference>
<dbReference type="CDD" id="cd02440">
    <property type="entry name" value="AdoMet_MTases"/>
    <property type="match status" value="1"/>
</dbReference>
<dbReference type="Pfam" id="PF13489">
    <property type="entry name" value="Methyltransf_23"/>
    <property type="match status" value="1"/>
</dbReference>
<name>A0A1F7YVG2_9BACT</name>
<dbReference type="AlphaFoldDB" id="A0A1F7YVG2"/>
<gene>
    <name evidence="1" type="ORF">A2803_03925</name>
</gene>
<organism evidence="1 2">
    <name type="scientific">Candidatus Woesebacteria bacterium RIFCSPHIGHO2_01_FULL_44_21</name>
    <dbReference type="NCBI Taxonomy" id="1802503"/>
    <lineage>
        <taxon>Bacteria</taxon>
        <taxon>Candidatus Woeseibacteriota</taxon>
    </lineage>
</organism>
<dbReference type="InterPro" id="IPR029063">
    <property type="entry name" value="SAM-dependent_MTases_sf"/>
</dbReference>
<dbReference type="Gene3D" id="3.40.50.150">
    <property type="entry name" value="Vaccinia Virus protein VP39"/>
    <property type="match status" value="1"/>
</dbReference>
<dbReference type="Proteomes" id="UP000178870">
    <property type="component" value="Unassembled WGS sequence"/>
</dbReference>
<dbReference type="SUPFAM" id="SSF53335">
    <property type="entry name" value="S-adenosyl-L-methionine-dependent methyltransferases"/>
    <property type="match status" value="1"/>
</dbReference>
<comment type="caution">
    <text evidence="1">The sequence shown here is derived from an EMBL/GenBank/DDBJ whole genome shotgun (WGS) entry which is preliminary data.</text>
</comment>
<protein>
    <submittedName>
        <fullName evidence="1">Uncharacterized protein</fullName>
    </submittedName>
</protein>
<reference evidence="1 2" key="1">
    <citation type="journal article" date="2016" name="Nat. Commun.">
        <title>Thousands of microbial genomes shed light on interconnected biogeochemical processes in an aquifer system.</title>
        <authorList>
            <person name="Anantharaman K."/>
            <person name="Brown C.T."/>
            <person name="Hug L.A."/>
            <person name="Sharon I."/>
            <person name="Castelle C.J."/>
            <person name="Probst A.J."/>
            <person name="Thomas B.C."/>
            <person name="Singh A."/>
            <person name="Wilkins M.J."/>
            <person name="Karaoz U."/>
            <person name="Brodie E.L."/>
            <person name="Williams K.H."/>
            <person name="Hubbard S.S."/>
            <person name="Banfield J.F."/>
        </authorList>
    </citation>
    <scope>NUCLEOTIDE SEQUENCE [LARGE SCALE GENOMIC DNA]</scope>
</reference>
<proteinExistence type="predicted"/>
<sequence>MKKLAKVLDDYAKFYRSNKCIICKKPIVKYFKKRKSVLYDDFSKEVTIYECTNCNLGYTYPFISQSKLVNLYKNYAPVGQDDKLKDSPFLKLFKFINFQVFQTCLKSDNITLNKIITSCLFQGFFQTFPIFSNQTKKPLEVLDVGCGSGFFLTMAKHTGCNVYGIEIDKDLVRKLKKSGINTYSSLEQIKKLNKKFDLIRFNHVLEHLTDPNHDLKYTCSLLKKRGELIIGVPSYNTPARLFGKYMIMHIPFHRLHMSKSAVELLVKNSGFKISYRRTKSCGMFTWSFLRMLRLDTSKYRYPIRLLEMFTLSIFFDLLKIGDSQEIYATK</sequence>
<evidence type="ECO:0000313" key="1">
    <source>
        <dbReference type="EMBL" id="OGM31313.1"/>
    </source>
</evidence>
<dbReference type="EMBL" id="MGGP01000028">
    <property type="protein sequence ID" value="OGM31313.1"/>
    <property type="molecule type" value="Genomic_DNA"/>
</dbReference>
<accession>A0A1F7YVG2</accession>
<dbReference type="PANTHER" id="PTHR43861:SF6">
    <property type="entry name" value="METHYLTRANSFERASE TYPE 11"/>
    <property type="match status" value="1"/>
</dbReference>